<dbReference type="RefSeq" id="WP_011155381.1">
    <property type="nucleotide sequence ID" value="NC_005295.2"/>
</dbReference>
<protein>
    <submittedName>
        <fullName evidence="3">Uncharacterized protein</fullName>
    </submittedName>
</protein>
<evidence type="ECO:0000313" key="3">
    <source>
        <dbReference type="EMBL" id="CAI27231.1"/>
    </source>
</evidence>
<dbReference type="HOGENOM" id="CLU_302222_0_0_5"/>
<organism evidence="3 4">
    <name type="scientific">Ehrlichia ruminantium (strain Welgevonden)</name>
    <dbReference type="NCBI Taxonomy" id="254945"/>
    <lineage>
        <taxon>Bacteria</taxon>
        <taxon>Pseudomonadati</taxon>
        <taxon>Pseudomonadota</taxon>
        <taxon>Alphaproteobacteria</taxon>
        <taxon>Rickettsiales</taxon>
        <taxon>Anaplasmataceae</taxon>
        <taxon>Ehrlichia</taxon>
    </lineage>
</organism>
<feature type="transmembrane region" description="Helical" evidence="2">
    <location>
        <begin position="894"/>
        <end position="914"/>
    </location>
</feature>
<keyword evidence="2" id="KW-1133">Transmembrane helix</keyword>
<dbReference type="AlphaFoldDB" id="A0A0H3M0H9"/>
<reference evidence="3 4" key="1">
    <citation type="journal article" date="2006" name="J. Bacteriol.">
        <title>Comparative genomic analysis of three strains of Ehrlichia ruminantium reveals an active process of genome size plasticity.</title>
        <authorList>
            <person name="Frutos R."/>
            <person name="Viari A."/>
            <person name="Ferraz C."/>
            <person name="Morgat A."/>
            <person name="Eychenie S."/>
            <person name="Kandassami Y."/>
            <person name="Chantal I."/>
            <person name="Bensaid A."/>
            <person name="Coissac E."/>
            <person name="Vachiery N."/>
            <person name="Demaille J."/>
            <person name="Martinez D."/>
        </authorList>
    </citation>
    <scope>NUCLEOTIDE SEQUENCE [LARGE SCALE GENOMIC DNA]</scope>
    <source>
        <strain evidence="3 4">Welgevonden</strain>
    </source>
</reference>
<dbReference type="KEGG" id="eru:Erum7020"/>
<dbReference type="Proteomes" id="UP000001021">
    <property type="component" value="Chromosome"/>
</dbReference>
<feature type="compositionally biased region" description="Polar residues" evidence="1">
    <location>
        <begin position="977"/>
        <end position="987"/>
    </location>
</feature>
<dbReference type="KEGG" id="erw:ERWE_CDS_07370"/>
<keyword evidence="4" id="KW-1185">Reference proteome</keyword>
<keyword evidence="2" id="KW-0812">Transmembrane</keyword>
<feature type="region of interest" description="Disordered" evidence="1">
    <location>
        <begin position="967"/>
        <end position="987"/>
    </location>
</feature>
<accession>A0A0H3M0H9</accession>
<name>A0A0H3M0H9_EHRRW</name>
<dbReference type="EMBL" id="CR925678">
    <property type="protein sequence ID" value="CAI27231.1"/>
    <property type="molecule type" value="Genomic_DNA"/>
</dbReference>
<evidence type="ECO:0000256" key="2">
    <source>
        <dbReference type="SAM" id="Phobius"/>
    </source>
</evidence>
<proteinExistence type="predicted"/>
<dbReference type="GeneID" id="33057857"/>
<keyword evidence="2" id="KW-0472">Membrane</keyword>
<evidence type="ECO:0000256" key="1">
    <source>
        <dbReference type="SAM" id="MobiDB-lite"/>
    </source>
</evidence>
<feature type="transmembrane region" description="Helical" evidence="2">
    <location>
        <begin position="921"/>
        <end position="943"/>
    </location>
</feature>
<gene>
    <name evidence="3" type="ordered locus">ERWE_CDS_07370</name>
</gene>
<sequence>MLHPKFKQYILARKSIFLDCLRKHGFNDQEILAALTILTSFHQNVASYIDTGAEEPQIIDNFCIHFNIAHPDPRNFIIFHTLQRQSASSPKDKEVLSYVLQMYGIYRMFSTIYQSMFANPYNTDEQIATSVIEDITKTCKAVMHMEEEAIDINDPQFISNITTFTKVVLGIDYYDIQQQICYQIKIVKANYLKIAAKLNKPIDQAKVRKFLVMLIYKDAIRYFGETHSSIFSNKFQKEMPAILTPISGAYDPSLSNTVYENKNVGKLTRLILNAYQDIFYAMYQDCLSICNPEYLMSASLSQDINCTMRTFENLQTTSTFQIIPRNNTSFVSCDISHAIHSTLNTTHAIKLNILHVISAIYKEVLLQKFISQSEDHRDILTELHGANKQLSGHLLELLALCYYSAFHLKLPASQIKECYDTCYNFLVKIANASHKKHTKLLRGYEVLFNEIQAKLHCSTVNIYNQNTQIIPNNMVMLLQHLTLNEGVPYILGNTQLPYHMIACCSTVNERKARQIAVIMCRVLGQHSLDPEHYSSSVLIILLKLCFGNFLEKSCITRLFDIAYVAYNNPETLLSRVTSGINKFYITLSLLANLLNSDVNNIYCYASADDFAKANAEPFHNYMTIHNVLDSFSEELGVDTDHIVTTQDTLYSTEFCNKTIREVVLRMQLVRTTETREISCQNFDISLFSRTLQLAACYVSSFSDEQFSQYLCTAQTSSIQFLLFNILVSSSVVRNIDLLCNSAKNLQYPLLRAFEEGLQECVSWDSVSSASTTSQWLSPFDIQKLVCPLVDKNGNICLSHDVVKQVGNNALSDQLKFSIDQDIQLVSLLAKGFSMDQLYIPNIYATAQALAIHYPHTSTKESEGHITDTYDSHSISSHTKKTAQPPYPKKTLCCVFAAALIILFSIITISLLYHCEVNNKDIIINIIAIASAIIALSMIAYGIICSKTYTITDENNNAEDMEEGVPNTITITEDPKNPSINSTDNTLH</sequence>
<evidence type="ECO:0000313" key="4">
    <source>
        <dbReference type="Proteomes" id="UP000001021"/>
    </source>
</evidence>